<accession>A0A4Z2HYX9</accession>
<proteinExistence type="predicted"/>
<name>A0A4Z2HYX9_9TELE</name>
<evidence type="ECO:0000313" key="2">
    <source>
        <dbReference type="EMBL" id="TNN70204.1"/>
    </source>
</evidence>
<evidence type="ECO:0000256" key="1">
    <source>
        <dbReference type="SAM" id="MobiDB-lite"/>
    </source>
</evidence>
<protein>
    <submittedName>
        <fullName evidence="2">Uncharacterized protein</fullName>
    </submittedName>
</protein>
<dbReference type="EMBL" id="SRLO01000166">
    <property type="protein sequence ID" value="TNN70204.1"/>
    <property type="molecule type" value="Genomic_DNA"/>
</dbReference>
<keyword evidence="3" id="KW-1185">Reference proteome</keyword>
<evidence type="ECO:0000313" key="3">
    <source>
        <dbReference type="Proteomes" id="UP000314294"/>
    </source>
</evidence>
<dbReference type="Proteomes" id="UP000314294">
    <property type="component" value="Unassembled WGS sequence"/>
</dbReference>
<sequence length="95" mass="9988">MRSSRTRRGFGPACVSKAVATSNSGQCQHSVQSHSGIQRRAREAKGKGAELPLWETNTTLLENPGIAGPEVGKGGTGEPERGQRGADCLTLLQSN</sequence>
<organism evidence="2 3">
    <name type="scientific">Liparis tanakae</name>
    <name type="common">Tanaka's snailfish</name>
    <dbReference type="NCBI Taxonomy" id="230148"/>
    <lineage>
        <taxon>Eukaryota</taxon>
        <taxon>Metazoa</taxon>
        <taxon>Chordata</taxon>
        <taxon>Craniata</taxon>
        <taxon>Vertebrata</taxon>
        <taxon>Euteleostomi</taxon>
        <taxon>Actinopterygii</taxon>
        <taxon>Neopterygii</taxon>
        <taxon>Teleostei</taxon>
        <taxon>Neoteleostei</taxon>
        <taxon>Acanthomorphata</taxon>
        <taxon>Eupercaria</taxon>
        <taxon>Perciformes</taxon>
        <taxon>Cottioidei</taxon>
        <taxon>Cottales</taxon>
        <taxon>Liparidae</taxon>
        <taxon>Liparis</taxon>
    </lineage>
</organism>
<comment type="caution">
    <text evidence="2">The sequence shown here is derived from an EMBL/GenBank/DDBJ whole genome shotgun (WGS) entry which is preliminary data.</text>
</comment>
<feature type="region of interest" description="Disordered" evidence="1">
    <location>
        <begin position="61"/>
        <end position="95"/>
    </location>
</feature>
<reference evidence="2 3" key="1">
    <citation type="submission" date="2019-03" db="EMBL/GenBank/DDBJ databases">
        <title>First draft genome of Liparis tanakae, snailfish: a comprehensive survey of snailfish specific genes.</title>
        <authorList>
            <person name="Kim W."/>
            <person name="Song I."/>
            <person name="Jeong J.-H."/>
            <person name="Kim D."/>
            <person name="Kim S."/>
            <person name="Ryu S."/>
            <person name="Song J.Y."/>
            <person name="Lee S.K."/>
        </authorList>
    </citation>
    <scope>NUCLEOTIDE SEQUENCE [LARGE SCALE GENOMIC DNA]</scope>
    <source>
        <tissue evidence="2">Muscle</tissue>
    </source>
</reference>
<gene>
    <name evidence="2" type="ORF">EYF80_019575</name>
</gene>
<dbReference type="AlphaFoldDB" id="A0A4Z2HYX9"/>